<dbReference type="InterPro" id="IPR011658">
    <property type="entry name" value="PA14_dom"/>
</dbReference>
<name>A0AAE0G0L8_9CHLO</name>
<feature type="region of interest" description="Disordered" evidence="4">
    <location>
        <begin position="112"/>
        <end position="152"/>
    </location>
</feature>
<keyword evidence="3" id="KW-0325">Glycoprotein</keyword>
<dbReference type="PANTHER" id="PTHR31137:SF5">
    <property type="entry name" value="PROTEIN PSIQ-RELATED"/>
    <property type="match status" value="1"/>
</dbReference>
<feature type="non-terminal residue" evidence="7">
    <location>
        <position position="1742"/>
    </location>
</feature>
<dbReference type="GO" id="GO:0005576">
    <property type="term" value="C:extracellular region"/>
    <property type="evidence" value="ECO:0007669"/>
    <property type="project" value="TreeGrafter"/>
</dbReference>
<keyword evidence="2" id="KW-0732">Signal</keyword>
<dbReference type="EMBL" id="LGRX02011062">
    <property type="protein sequence ID" value="KAK3269305.1"/>
    <property type="molecule type" value="Genomic_DNA"/>
</dbReference>
<dbReference type="InterPro" id="IPR037524">
    <property type="entry name" value="PA14/GLEYA"/>
</dbReference>
<feature type="transmembrane region" description="Helical" evidence="5">
    <location>
        <begin position="52"/>
        <end position="73"/>
    </location>
</feature>
<evidence type="ECO:0000256" key="5">
    <source>
        <dbReference type="SAM" id="Phobius"/>
    </source>
</evidence>
<dbReference type="InterPro" id="IPR051154">
    <property type="entry name" value="Prespore-cell_inducing_factor"/>
</dbReference>
<sequence>MQGYEYFDEDLRHVSKAVSSSTFFSQVYGQAPVLTFTGGAALWVLNHEITTVHLAVLAGFAVLALLLLQRLLLSAVFAARRLHSVAVSVAKGYGETEVPWWRPGLSSYPLSSPDMGSHRRNRDSTSAFPRKERPNQHAVPTEAEGGSPGECPARRCSPCVLSPSTFGGWRLARFMLLLHGATSFLAPLAHGCASDCYQYTCDYWYENGYECNVLEDTYGCDCTGCSCGGTPEPSPGTGDEGCGVLPVIIRDFKKKQTADWEMTCKNYGYATGAPEDDLGPEGKMVWSGTWNNRDPFSTEENFNQWYRDIEGVNMRAGPSELALTEQSGGTFVFNDQSFFPIDNQGYGNEGKSHNYYFTLESYSRFLYNGGEVFEFSGDDDLWVYIDGKLVIDLGGIHGSQTRSVSLDSLGLTLGETYSLHLFFAERCPSESHFKFSRTFSSFNNANPGTSGLVELHLGGTACSSGNLASSFSTRTSGSFTTAKEQAAVLRVIVRTSQIHHDRHGISAQYLVVDGSGRPQVELAGLEVQMVVTNDESATITSICDLPASDTGSGDCLYDDAELLSWFSTSASSSASLEVKAVYSGVTAAKSPAMSVVLAAEVGHAAMTRPGMALSMPQSPRFAGDSFTSQVYGHTGGYALSTFGLTVRYDTSVLRYIAIAGDAKYLAPTVNDYTEGQLVALASGLADGVTNADVTGDAIELATVQFAVVSDVEARTYSGVLNCTVKEMVSTSSVQLDGTVNAPAQINDEQGGAVYEGQLSVQATEVRGVYAYASAAELFNTGVLAGGATTCELTVMEVYNQVGVEDTVAAAAACTITSAAVASVSDCVVAVGEEHTAGADAVEVAVQAGPHSSSVTLRVWFPQDVSIWVIDAELNAIAGASQVGSCTQPRFQSTAVGANATFGGAGLTSVSGLDVSCMVEFASRNSTVLEVDGTTAHGLSAGQAEIYLSGGAAALGAAGEARLAVVESEVTVQHLSGVLATGARWDAVESSSVSLDAGTQLALRVTLEQALTKEGDGGPIFTYAQFSDLMVAEVKQAQGAVVTVHPDFAACLEVSDDTESSADVKGVVPSGGESGSSSAMLLVAWKDECTGADITTGIGEVTVSLSPPVSAVITAEHSQIARPSDPAAANPISTPAWSALTVVMTYADGTTKDLTKDSRTRLSVVSGAHLLTVNSTTASATAIENATDFGSGTVMATFPGYKGAEAITASVAVEIVGLDHLTLFTSPYPPYSGSSTVAETMLSVVHCSGAYQRATMTLTATLTDLSTREVTSTGEYTSSSSSGLGLRGTELVAAVPGEYTVAGAFEGVSSSHVAITVTDDVAFITSVQHTTSWDADATFHGYQNETRALQLSVGLSDGALLTDVVGGIQSGWIAVHELLAFTSDSPASITVDSSGAAALLANHYDTVGLAAQAANCSAVSEALPSAEDTVKANLAPRVNDVDLGNEYGLQFDVVTAESHIEVPVWIETGSATLNVFDILLTFDPSHLEATSCSVGSAWSSYGFTCTLSDPAEEVLITGVEISTDVQGLVQLATVRFKVHAGFTLTALSATVQGLQTSKTEVSSSYGAVAGRGLVAQSARHRRRHLQHWRQAAEDAVTVQAHRQRQRQERRVLQNVGEYLQYVYANFLRFVKLETQADAEPEISGGEMTMSVAIYDKSSVPVASDTTVVQYELGTTQNTDMQRARGLLVLSVHGVRLPRGVSSASLADASSATHTAQFFGLAPLADETISTAPPALKSTPTTLS</sequence>
<gene>
    <name evidence="7" type="ORF">CYMTET_22249</name>
</gene>
<evidence type="ECO:0000259" key="6">
    <source>
        <dbReference type="PROSITE" id="PS51820"/>
    </source>
</evidence>
<keyword evidence="8" id="KW-1185">Reference proteome</keyword>
<evidence type="ECO:0000313" key="8">
    <source>
        <dbReference type="Proteomes" id="UP001190700"/>
    </source>
</evidence>
<reference evidence="7 8" key="1">
    <citation type="journal article" date="2015" name="Genome Biol. Evol.">
        <title>Comparative Genomics of a Bacterivorous Green Alga Reveals Evolutionary Causalities and Consequences of Phago-Mixotrophic Mode of Nutrition.</title>
        <authorList>
            <person name="Burns J.A."/>
            <person name="Paasch A."/>
            <person name="Narechania A."/>
            <person name="Kim E."/>
        </authorList>
    </citation>
    <scope>NUCLEOTIDE SEQUENCE [LARGE SCALE GENOMIC DNA]</scope>
    <source>
        <strain evidence="7 8">PLY_AMNH</strain>
    </source>
</reference>
<evidence type="ECO:0000256" key="4">
    <source>
        <dbReference type="SAM" id="MobiDB-lite"/>
    </source>
</evidence>
<dbReference type="Pfam" id="PF16070">
    <property type="entry name" value="Ig_TMEM132_4th"/>
    <property type="match status" value="1"/>
</dbReference>
<comment type="similarity">
    <text evidence="1">Belongs to the prespore-cell-inducing factor family.</text>
</comment>
<proteinExistence type="inferred from homology"/>
<dbReference type="Proteomes" id="UP001190700">
    <property type="component" value="Unassembled WGS sequence"/>
</dbReference>
<protein>
    <recommendedName>
        <fullName evidence="6">PA14 domain-containing protein</fullName>
    </recommendedName>
</protein>
<comment type="caution">
    <text evidence="7">The sequence shown here is derived from an EMBL/GenBank/DDBJ whole genome shotgun (WGS) entry which is preliminary data.</text>
</comment>
<keyword evidence="5" id="KW-0472">Membrane</keyword>
<evidence type="ECO:0000313" key="7">
    <source>
        <dbReference type="EMBL" id="KAK3269305.1"/>
    </source>
</evidence>
<keyword evidence="5" id="KW-0812">Transmembrane</keyword>
<evidence type="ECO:0000256" key="2">
    <source>
        <dbReference type="ARBA" id="ARBA00022729"/>
    </source>
</evidence>
<organism evidence="7 8">
    <name type="scientific">Cymbomonas tetramitiformis</name>
    <dbReference type="NCBI Taxonomy" id="36881"/>
    <lineage>
        <taxon>Eukaryota</taxon>
        <taxon>Viridiplantae</taxon>
        <taxon>Chlorophyta</taxon>
        <taxon>Pyramimonadophyceae</taxon>
        <taxon>Pyramimonadales</taxon>
        <taxon>Pyramimonadaceae</taxon>
        <taxon>Cymbomonas</taxon>
    </lineage>
</organism>
<accession>A0AAE0G0L8</accession>
<dbReference type="InterPro" id="IPR031437">
    <property type="entry name" value="Ig_TMEM132_4th"/>
</dbReference>
<evidence type="ECO:0000256" key="3">
    <source>
        <dbReference type="ARBA" id="ARBA00023180"/>
    </source>
</evidence>
<dbReference type="Pfam" id="PF07691">
    <property type="entry name" value="PA14"/>
    <property type="match status" value="1"/>
</dbReference>
<dbReference type="InterPro" id="IPR011874">
    <property type="entry name" value="Fibro_Slime"/>
</dbReference>
<feature type="domain" description="PA14" evidence="6">
    <location>
        <begin position="296"/>
        <end position="452"/>
    </location>
</feature>
<dbReference type="NCBIfam" id="TIGR02148">
    <property type="entry name" value="Fibro_Slime"/>
    <property type="match status" value="1"/>
</dbReference>
<evidence type="ECO:0000256" key="1">
    <source>
        <dbReference type="ARBA" id="ARBA00008709"/>
    </source>
</evidence>
<dbReference type="PROSITE" id="PS51820">
    <property type="entry name" value="PA14"/>
    <property type="match status" value="1"/>
</dbReference>
<keyword evidence="5" id="KW-1133">Transmembrane helix</keyword>
<dbReference type="PANTHER" id="PTHR31137">
    <property type="entry name" value="PROTEIN PSIB-RELATED-RELATED"/>
    <property type="match status" value="1"/>
</dbReference>